<protein>
    <submittedName>
        <fullName evidence="1">Uncharacterized protein</fullName>
    </submittedName>
</protein>
<comment type="caution">
    <text evidence="1">The sequence shown here is derived from an EMBL/GenBank/DDBJ whole genome shotgun (WGS) entry which is preliminary data.</text>
</comment>
<evidence type="ECO:0000313" key="2">
    <source>
        <dbReference type="Proteomes" id="UP000712281"/>
    </source>
</evidence>
<proteinExistence type="predicted"/>
<dbReference type="EMBL" id="QGKW02000717">
    <property type="protein sequence ID" value="KAF2598673.1"/>
    <property type="molecule type" value="Genomic_DNA"/>
</dbReference>
<sequence>MSSITRVNEKDASPRMSKIKKTMELEETRVARRGKKEVKLDLTAEMSFTGLP</sequence>
<evidence type="ECO:0000313" key="1">
    <source>
        <dbReference type="EMBL" id="KAF2598673.1"/>
    </source>
</evidence>
<dbReference type="AlphaFoldDB" id="A0A8S9KZD0"/>
<reference evidence="1" key="1">
    <citation type="submission" date="2019-12" db="EMBL/GenBank/DDBJ databases">
        <title>Genome sequencing and annotation of Brassica cretica.</title>
        <authorList>
            <person name="Studholme D.J."/>
            <person name="Sarris P.F."/>
        </authorList>
    </citation>
    <scope>NUCLEOTIDE SEQUENCE</scope>
    <source>
        <strain evidence="1">PFS-001/15</strain>
        <tissue evidence="1">Leaf</tissue>
    </source>
</reference>
<accession>A0A8S9KZD0</accession>
<dbReference type="Proteomes" id="UP000712281">
    <property type="component" value="Unassembled WGS sequence"/>
</dbReference>
<gene>
    <name evidence="1" type="ORF">F2Q68_00011407</name>
</gene>
<organism evidence="1 2">
    <name type="scientific">Brassica cretica</name>
    <name type="common">Mustard</name>
    <dbReference type="NCBI Taxonomy" id="69181"/>
    <lineage>
        <taxon>Eukaryota</taxon>
        <taxon>Viridiplantae</taxon>
        <taxon>Streptophyta</taxon>
        <taxon>Embryophyta</taxon>
        <taxon>Tracheophyta</taxon>
        <taxon>Spermatophyta</taxon>
        <taxon>Magnoliopsida</taxon>
        <taxon>eudicotyledons</taxon>
        <taxon>Gunneridae</taxon>
        <taxon>Pentapetalae</taxon>
        <taxon>rosids</taxon>
        <taxon>malvids</taxon>
        <taxon>Brassicales</taxon>
        <taxon>Brassicaceae</taxon>
        <taxon>Brassiceae</taxon>
        <taxon>Brassica</taxon>
    </lineage>
</organism>
<name>A0A8S9KZD0_BRACR</name>